<proteinExistence type="predicted"/>
<sequence>MTGPEHYQEAERLAVMCVDSHGNPPPHLAPELGAYLSLANVHAVLALAAATAMNDGEAGMDLEDLQAWEKAVSARLSGSDGS</sequence>
<organism evidence="1 2">
    <name type="scientific">Actinocrispum wychmicini</name>
    <dbReference type="NCBI Taxonomy" id="1213861"/>
    <lineage>
        <taxon>Bacteria</taxon>
        <taxon>Bacillati</taxon>
        <taxon>Actinomycetota</taxon>
        <taxon>Actinomycetes</taxon>
        <taxon>Pseudonocardiales</taxon>
        <taxon>Pseudonocardiaceae</taxon>
        <taxon>Actinocrispum</taxon>
    </lineage>
</organism>
<dbReference type="AlphaFoldDB" id="A0A4R2JWN9"/>
<evidence type="ECO:0000313" key="2">
    <source>
        <dbReference type="Proteomes" id="UP000295680"/>
    </source>
</evidence>
<accession>A0A4R2JWN9</accession>
<keyword evidence="2" id="KW-1185">Reference proteome</keyword>
<evidence type="ECO:0000313" key="1">
    <source>
        <dbReference type="EMBL" id="TCO64921.1"/>
    </source>
</evidence>
<reference evidence="1 2" key="1">
    <citation type="submission" date="2019-03" db="EMBL/GenBank/DDBJ databases">
        <title>Genomic Encyclopedia of Type Strains, Phase IV (KMG-IV): sequencing the most valuable type-strain genomes for metagenomic binning, comparative biology and taxonomic classification.</title>
        <authorList>
            <person name="Goeker M."/>
        </authorList>
    </citation>
    <scope>NUCLEOTIDE SEQUENCE [LARGE SCALE GENOMIC DNA]</scope>
    <source>
        <strain evidence="1 2">DSM 45934</strain>
    </source>
</reference>
<name>A0A4R2JWN9_9PSEU</name>
<gene>
    <name evidence="1" type="ORF">EV192_101705</name>
</gene>
<dbReference type="RefSeq" id="WP_132110975.1">
    <property type="nucleotide sequence ID" value="NZ_SLWS01000001.1"/>
</dbReference>
<dbReference type="EMBL" id="SLWS01000001">
    <property type="protein sequence ID" value="TCO64921.1"/>
    <property type="molecule type" value="Genomic_DNA"/>
</dbReference>
<protein>
    <submittedName>
        <fullName evidence="1">Uncharacterized protein</fullName>
    </submittedName>
</protein>
<comment type="caution">
    <text evidence="1">The sequence shown here is derived from an EMBL/GenBank/DDBJ whole genome shotgun (WGS) entry which is preliminary data.</text>
</comment>
<dbReference type="Proteomes" id="UP000295680">
    <property type="component" value="Unassembled WGS sequence"/>
</dbReference>